<evidence type="ECO:0000259" key="1">
    <source>
        <dbReference type="Pfam" id="PF01321"/>
    </source>
</evidence>
<sequence>MAEKEYHVLKEPDFPQREYETRYKNARELMETQNLDAILIMEEVNLAYFSGFRKILPLGSKVRTYMLQFFILPRDSSPLLIVPLEMRGNADSMTWIDDIKFFQSEIVYLPVIDPITVLLETLEELKLTNGTIGFEFGEG</sequence>
<accession>X1DW91</accession>
<reference evidence="2" key="1">
    <citation type="journal article" date="2014" name="Front. Microbiol.">
        <title>High frequency of phylogenetically diverse reductive dehalogenase-homologous genes in deep subseafloor sedimentary metagenomes.</title>
        <authorList>
            <person name="Kawai M."/>
            <person name="Futagami T."/>
            <person name="Toyoda A."/>
            <person name="Takaki Y."/>
            <person name="Nishi S."/>
            <person name="Hori S."/>
            <person name="Arai W."/>
            <person name="Tsubouchi T."/>
            <person name="Morono Y."/>
            <person name="Uchiyama I."/>
            <person name="Ito T."/>
            <person name="Fujiyama A."/>
            <person name="Inagaki F."/>
            <person name="Takami H."/>
        </authorList>
    </citation>
    <scope>NUCLEOTIDE SEQUENCE</scope>
    <source>
        <strain evidence="2">Expedition CK06-06</strain>
    </source>
</reference>
<organism evidence="2">
    <name type="scientific">marine sediment metagenome</name>
    <dbReference type="NCBI Taxonomy" id="412755"/>
    <lineage>
        <taxon>unclassified sequences</taxon>
        <taxon>metagenomes</taxon>
        <taxon>ecological metagenomes</taxon>
    </lineage>
</organism>
<comment type="caution">
    <text evidence="2">The sequence shown here is derived from an EMBL/GenBank/DDBJ whole genome shotgun (WGS) entry which is preliminary data.</text>
</comment>
<dbReference type="SUPFAM" id="SSF53092">
    <property type="entry name" value="Creatinase/prolidase N-terminal domain"/>
    <property type="match status" value="1"/>
</dbReference>
<name>X1DW91_9ZZZZ</name>
<dbReference type="Pfam" id="PF01321">
    <property type="entry name" value="Creatinase_N"/>
    <property type="match status" value="1"/>
</dbReference>
<feature type="domain" description="Creatinase N-terminal" evidence="1">
    <location>
        <begin position="22"/>
        <end position="136"/>
    </location>
</feature>
<evidence type="ECO:0000313" key="2">
    <source>
        <dbReference type="EMBL" id="GAH00658.1"/>
    </source>
</evidence>
<dbReference type="Gene3D" id="3.40.350.10">
    <property type="entry name" value="Creatinase/prolidase N-terminal domain"/>
    <property type="match status" value="1"/>
</dbReference>
<dbReference type="InterPro" id="IPR029149">
    <property type="entry name" value="Creatin/AminoP/Spt16_N"/>
</dbReference>
<protein>
    <recommendedName>
        <fullName evidence="1">Creatinase N-terminal domain-containing protein</fullName>
    </recommendedName>
</protein>
<gene>
    <name evidence="2" type="ORF">S01H4_43660</name>
</gene>
<dbReference type="InterPro" id="IPR000587">
    <property type="entry name" value="Creatinase_N"/>
</dbReference>
<dbReference type="AlphaFoldDB" id="X1DW91"/>
<feature type="non-terminal residue" evidence="2">
    <location>
        <position position="139"/>
    </location>
</feature>
<proteinExistence type="predicted"/>
<dbReference type="EMBL" id="BART01024105">
    <property type="protein sequence ID" value="GAH00658.1"/>
    <property type="molecule type" value="Genomic_DNA"/>
</dbReference>